<proteinExistence type="predicted"/>
<protein>
    <submittedName>
        <fullName evidence="2">Uncharacterized protein</fullName>
    </submittedName>
</protein>
<feature type="region of interest" description="Disordered" evidence="1">
    <location>
        <begin position="64"/>
        <end position="90"/>
    </location>
</feature>
<feature type="compositionally biased region" description="Low complexity" evidence="1">
    <location>
        <begin position="67"/>
        <end position="90"/>
    </location>
</feature>
<name>A0A182NMG2_9DIPT</name>
<organism evidence="2 3">
    <name type="scientific">Anopheles dirus</name>
    <dbReference type="NCBI Taxonomy" id="7168"/>
    <lineage>
        <taxon>Eukaryota</taxon>
        <taxon>Metazoa</taxon>
        <taxon>Ecdysozoa</taxon>
        <taxon>Arthropoda</taxon>
        <taxon>Hexapoda</taxon>
        <taxon>Insecta</taxon>
        <taxon>Pterygota</taxon>
        <taxon>Neoptera</taxon>
        <taxon>Endopterygota</taxon>
        <taxon>Diptera</taxon>
        <taxon>Nematocera</taxon>
        <taxon>Culicoidea</taxon>
        <taxon>Culicidae</taxon>
        <taxon>Anophelinae</taxon>
        <taxon>Anopheles</taxon>
    </lineage>
</organism>
<reference evidence="3" key="1">
    <citation type="submission" date="2013-03" db="EMBL/GenBank/DDBJ databases">
        <title>The Genome Sequence of Anopheles dirus WRAIR2.</title>
        <authorList>
            <consortium name="The Broad Institute Genomics Platform"/>
            <person name="Neafsey D.E."/>
            <person name="Walton C."/>
            <person name="Walker B."/>
            <person name="Young S.K."/>
            <person name="Zeng Q."/>
            <person name="Gargeya S."/>
            <person name="Fitzgerald M."/>
            <person name="Haas B."/>
            <person name="Abouelleil A."/>
            <person name="Allen A.W."/>
            <person name="Alvarado L."/>
            <person name="Arachchi H.M."/>
            <person name="Berlin A.M."/>
            <person name="Chapman S.B."/>
            <person name="Gainer-Dewar J."/>
            <person name="Goldberg J."/>
            <person name="Griggs A."/>
            <person name="Gujja S."/>
            <person name="Hansen M."/>
            <person name="Howarth C."/>
            <person name="Imamovic A."/>
            <person name="Ireland A."/>
            <person name="Larimer J."/>
            <person name="McCowan C."/>
            <person name="Murphy C."/>
            <person name="Pearson M."/>
            <person name="Poon T.W."/>
            <person name="Priest M."/>
            <person name="Roberts A."/>
            <person name="Saif S."/>
            <person name="Shea T."/>
            <person name="Sisk P."/>
            <person name="Sykes S."/>
            <person name="Wortman J."/>
            <person name="Nusbaum C."/>
            <person name="Birren B."/>
        </authorList>
    </citation>
    <scope>NUCLEOTIDE SEQUENCE [LARGE SCALE GENOMIC DNA]</scope>
    <source>
        <strain evidence="3">WRAIR2</strain>
    </source>
</reference>
<dbReference type="AlphaFoldDB" id="A0A182NMG2"/>
<evidence type="ECO:0000313" key="3">
    <source>
        <dbReference type="Proteomes" id="UP000075884"/>
    </source>
</evidence>
<dbReference type="VEuPathDB" id="VectorBase:ADIR008847"/>
<accession>A0A182NMG2</accession>
<evidence type="ECO:0000256" key="1">
    <source>
        <dbReference type="SAM" id="MobiDB-lite"/>
    </source>
</evidence>
<evidence type="ECO:0000313" key="2">
    <source>
        <dbReference type="EnsemblMetazoa" id="ADIR008847-PA"/>
    </source>
</evidence>
<sequence>MTTGERGRRHAVDDAPCAIKCNYATAHTYAQQRVSRSQAAVMSDIADTGSPTLPTRHNLFVTSNGPLASTATSGSLAGATSTSSMTTSQE</sequence>
<keyword evidence="3" id="KW-1185">Reference proteome</keyword>
<dbReference type="Proteomes" id="UP000075884">
    <property type="component" value="Unassembled WGS sequence"/>
</dbReference>
<dbReference type="STRING" id="7168.A0A182NMG2"/>
<dbReference type="EnsemblMetazoa" id="ADIR008847-RA">
    <property type="protein sequence ID" value="ADIR008847-PA"/>
    <property type="gene ID" value="ADIR008847"/>
</dbReference>
<reference evidence="2" key="2">
    <citation type="submission" date="2020-05" db="UniProtKB">
        <authorList>
            <consortium name="EnsemblMetazoa"/>
        </authorList>
    </citation>
    <scope>IDENTIFICATION</scope>
    <source>
        <strain evidence="2">WRAIR2</strain>
    </source>
</reference>